<comment type="caution">
    <text evidence="8">The sequence shown here is derived from an EMBL/GenBank/DDBJ whole genome shotgun (WGS) entry which is preliminary data.</text>
</comment>
<evidence type="ECO:0000256" key="5">
    <source>
        <dbReference type="ARBA" id="ARBA00022989"/>
    </source>
</evidence>
<evidence type="ECO:0000256" key="6">
    <source>
        <dbReference type="ARBA" id="ARBA00023136"/>
    </source>
</evidence>
<feature type="transmembrane region" description="Helical" evidence="7">
    <location>
        <begin position="242"/>
        <end position="264"/>
    </location>
</feature>
<evidence type="ECO:0000256" key="4">
    <source>
        <dbReference type="ARBA" id="ARBA00022692"/>
    </source>
</evidence>
<dbReference type="InterPro" id="IPR042196">
    <property type="entry name" value="FHIPEP_4"/>
</dbReference>
<dbReference type="InterPro" id="IPR006301">
    <property type="entry name" value="FlhA"/>
</dbReference>
<dbReference type="Pfam" id="PF00771">
    <property type="entry name" value="FHIPEP"/>
    <property type="match status" value="1"/>
</dbReference>
<dbReference type="PANTHER" id="PTHR30161">
    <property type="entry name" value="FLAGELLAR EXPORT PROTEIN, MEMBRANE FLHA SUBUNIT-RELATED"/>
    <property type="match status" value="1"/>
</dbReference>
<proteinExistence type="inferred from homology"/>
<dbReference type="PIRSF" id="PIRSF005419">
    <property type="entry name" value="FlhA"/>
    <property type="match status" value="1"/>
</dbReference>
<keyword evidence="7" id="KW-1006">Bacterial flagellum protein export</keyword>
<evidence type="ECO:0000256" key="3">
    <source>
        <dbReference type="ARBA" id="ARBA00022475"/>
    </source>
</evidence>
<dbReference type="InterPro" id="IPR001712">
    <property type="entry name" value="T3SS_FHIPEP"/>
</dbReference>
<dbReference type="Proteomes" id="UP000244810">
    <property type="component" value="Unassembled WGS sequence"/>
</dbReference>
<dbReference type="GO" id="GO:0009306">
    <property type="term" value="P:protein secretion"/>
    <property type="evidence" value="ECO:0007669"/>
    <property type="project" value="InterPro"/>
</dbReference>
<keyword evidence="7" id="KW-1005">Bacterial flagellum biogenesis</keyword>
<dbReference type="PRINTS" id="PR00949">
    <property type="entry name" value="TYPE3IMAPROT"/>
</dbReference>
<sequence>MKLTASRIFQPTVLLAMALMAVIVMMILPMPSWMLDIGLAASFGLAILMFTITLFIERPLDFSIFPTVLLASLMLRLSLNVSSTRLIIGEGHTGPHAAGAVIQGFASFIMGGSVFLGVVVFCVLLIVNFIVITKGAGRMAEVGARFALDGMPGKQMAIDADMSAGAISHAEAKARREREQAETTFFGSLDGASKFVKGDAVAGLLITLLNIVVGLLMGTLVHGLSMGEAFETYAILTVGDGLVSQIPAVIISIAAALLLARGGANGATDSALMAQLGRYPAALGTVAALMLVFALVPGLPFLPFVAGACLLAAAAWLALRAAKARDKAAAPQPEAVRPTSLGDVLDLDEVHVTFAPDLVPMVLDPATGLDARIMNMRNHVARNWGLILPEIRLTDDPALNPGEYAILIQGVEQGRDRLRPDRRLALLPDGASAGAPSGIDVKEPVYAAPARWIAPEDEEEAALGGLTVVGPAEVLATHLLEVLKVNFARLLTLRGLRRMLDEMTNLSDSRRAEANRRLIDELIPDKVPVDTLLAVLRLLLDERVSIRNLPMILEAIAELRVQHFSPEAICEHVRQRMGFQLVAGLKRQDGTLPLVQLAPEWEEVFTRYQIEGERGGTDIALPPADFGKLANALAQTFSSLSEHGTQAALVSPARRRRFLRTVMAARDVPAPVLSFEEIGMEARPALVGQIAA</sequence>
<evidence type="ECO:0000313" key="8">
    <source>
        <dbReference type="EMBL" id="PVE48319.1"/>
    </source>
</evidence>
<dbReference type="Gene3D" id="3.40.50.12790">
    <property type="entry name" value="FHIPEP family, domain 4"/>
    <property type="match status" value="1"/>
</dbReference>
<keyword evidence="9" id="KW-1185">Reference proteome</keyword>
<feature type="transmembrane region" description="Helical" evidence="7">
    <location>
        <begin position="201"/>
        <end position="222"/>
    </location>
</feature>
<comment type="subcellular location">
    <subcellularLocation>
        <location evidence="1 7">Cell membrane</location>
        <topology evidence="1 7">Multi-pass membrane protein</topology>
    </subcellularLocation>
</comment>
<comment type="similarity">
    <text evidence="2 7">Belongs to the FHIPEP (flagella/HR/invasion proteins export pore) family.</text>
</comment>
<name>A0A2T7UUS0_9RHOB</name>
<dbReference type="InterPro" id="IPR025505">
    <property type="entry name" value="FHIPEP_CS"/>
</dbReference>
<dbReference type="Gene3D" id="1.10.8.540">
    <property type="entry name" value="FHIPEP family, domain 3"/>
    <property type="match status" value="1"/>
</dbReference>
<dbReference type="NCBIfam" id="TIGR01398">
    <property type="entry name" value="FlhA"/>
    <property type="match status" value="1"/>
</dbReference>
<protein>
    <recommendedName>
        <fullName evidence="7">Flagellar biosynthesis protein FlhA</fullName>
    </recommendedName>
</protein>
<organism evidence="8 9">
    <name type="scientific">Pararhodobacter aggregans</name>
    <dbReference type="NCBI Taxonomy" id="404875"/>
    <lineage>
        <taxon>Bacteria</taxon>
        <taxon>Pseudomonadati</taxon>
        <taxon>Pseudomonadota</taxon>
        <taxon>Alphaproteobacteria</taxon>
        <taxon>Rhodobacterales</taxon>
        <taxon>Paracoccaceae</taxon>
        <taxon>Pararhodobacter</taxon>
    </lineage>
</organism>
<evidence type="ECO:0000256" key="7">
    <source>
        <dbReference type="RuleBase" id="RU364093"/>
    </source>
</evidence>
<accession>A0A2T7UUS0</accession>
<keyword evidence="3 7" id="KW-1003">Cell membrane</keyword>
<keyword evidence="4 7" id="KW-0812">Transmembrane</keyword>
<keyword evidence="5 7" id="KW-1133">Transmembrane helix</keyword>
<dbReference type="InterPro" id="IPR042194">
    <property type="entry name" value="FHIPEP_1"/>
</dbReference>
<dbReference type="PANTHER" id="PTHR30161:SF1">
    <property type="entry name" value="FLAGELLAR BIOSYNTHESIS PROTEIN FLHA-RELATED"/>
    <property type="match status" value="1"/>
</dbReference>
<feature type="transmembrane region" description="Helical" evidence="7">
    <location>
        <begin position="301"/>
        <end position="319"/>
    </location>
</feature>
<comment type="function">
    <text evidence="7">Required for formation of the rod structure of the flagellar apparatus. Together with FliI and FliH, may constitute the export apparatus of flagellin.</text>
</comment>
<dbReference type="InterPro" id="IPR042193">
    <property type="entry name" value="FHIPEP_3"/>
</dbReference>
<feature type="transmembrane region" description="Helical" evidence="7">
    <location>
        <begin position="276"/>
        <end position="295"/>
    </location>
</feature>
<dbReference type="PROSITE" id="PS00994">
    <property type="entry name" value="FHIPEP"/>
    <property type="match status" value="1"/>
</dbReference>
<feature type="transmembrane region" description="Helical" evidence="7">
    <location>
        <begin position="108"/>
        <end position="131"/>
    </location>
</feature>
<dbReference type="GO" id="GO:0044780">
    <property type="term" value="P:bacterial-type flagellum assembly"/>
    <property type="evidence" value="ECO:0007669"/>
    <property type="project" value="InterPro"/>
</dbReference>
<keyword evidence="7" id="KW-0813">Transport</keyword>
<dbReference type="OrthoDB" id="9759185at2"/>
<feature type="transmembrane region" description="Helical" evidence="7">
    <location>
        <begin position="12"/>
        <end position="31"/>
    </location>
</feature>
<keyword evidence="8" id="KW-0282">Flagellum</keyword>
<dbReference type="Gene3D" id="3.40.30.60">
    <property type="entry name" value="FHIPEP family, domain 1"/>
    <property type="match status" value="1"/>
</dbReference>
<feature type="transmembrane region" description="Helical" evidence="7">
    <location>
        <begin position="68"/>
        <end position="88"/>
    </location>
</feature>
<gene>
    <name evidence="7 8" type="primary">flhA</name>
    <name evidence="8" type="ORF">DDE23_04400</name>
</gene>
<evidence type="ECO:0000256" key="2">
    <source>
        <dbReference type="ARBA" id="ARBA00008835"/>
    </source>
</evidence>
<dbReference type="AlphaFoldDB" id="A0A2T7UUS0"/>
<keyword evidence="7" id="KW-0653">Protein transport</keyword>
<dbReference type="EMBL" id="QDDR01000002">
    <property type="protein sequence ID" value="PVE48319.1"/>
    <property type="molecule type" value="Genomic_DNA"/>
</dbReference>
<keyword evidence="8" id="KW-0969">Cilium</keyword>
<keyword evidence="8" id="KW-0966">Cell projection</keyword>
<reference evidence="8 9" key="1">
    <citation type="journal article" date="2011" name="Syst. Appl. Microbiol.">
        <title>Defluviimonas denitrificans gen. nov., sp. nov., and Pararhodobacter aggregans gen. nov., sp. nov., non-phototrophic Rhodobacteraceae from the biofilter of a marine aquaculture.</title>
        <authorList>
            <person name="Foesel B.U."/>
            <person name="Drake H.L."/>
            <person name="Schramm A."/>
        </authorList>
    </citation>
    <scope>NUCLEOTIDE SEQUENCE [LARGE SCALE GENOMIC DNA]</scope>
    <source>
        <strain evidence="8 9">D1-19</strain>
    </source>
</reference>
<dbReference type="RefSeq" id="WP_107750794.1">
    <property type="nucleotide sequence ID" value="NZ_QBKF01000002.1"/>
</dbReference>
<evidence type="ECO:0000256" key="1">
    <source>
        <dbReference type="ARBA" id="ARBA00004651"/>
    </source>
</evidence>
<evidence type="ECO:0000313" key="9">
    <source>
        <dbReference type="Proteomes" id="UP000244810"/>
    </source>
</evidence>
<dbReference type="GO" id="GO:0005886">
    <property type="term" value="C:plasma membrane"/>
    <property type="evidence" value="ECO:0007669"/>
    <property type="project" value="UniProtKB-SubCell"/>
</dbReference>
<feature type="transmembrane region" description="Helical" evidence="7">
    <location>
        <begin position="37"/>
        <end position="56"/>
    </location>
</feature>
<keyword evidence="6 7" id="KW-0472">Membrane</keyword>